<protein>
    <submittedName>
        <fullName evidence="1">Uncharacterized protein</fullName>
    </submittedName>
</protein>
<sequence length="31" mass="3073">MKGALATGAPFTYLDAGAGFLSDAPRSDQSG</sequence>
<dbReference type="AlphaFoldDB" id="A0A7W8MEV7"/>
<dbReference type="Proteomes" id="UP000566663">
    <property type="component" value="Unassembled WGS sequence"/>
</dbReference>
<keyword evidence="2" id="KW-1185">Reference proteome</keyword>
<organism evidence="1 2">
    <name type="scientific">Brevundimonas basaltis</name>
    <dbReference type="NCBI Taxonomy" id="472166"/>
    <lineage>
        <taxon>Bacteria</taxon>
        <taxon>Pseudomonadati</taxon>
        <taxon>Pseudomonadota</taxon>
        <taxon>Alphaproteobacteria</taxon>
        <taxon>Caulobacterales</taxon>
        <taxon>Caulobacteraceae</taxon>
        <taxon>Brevundimonas</taxon>
    </lineage>
</organism>
<gene>
    <name evidence="1" type="ORF">HNQ67_000029</name>
</gene>
<accession>A0A7W8MEV7</accession>
<evidence type="ECO:0000313" key="1">
    <source>
        <dbReference type="EMBL" id="MBB5290533.1"/>
    </source>
</evidence>
<dbReference type="EMBL" id="JACHFZ010000001">
    <property type="protein sequence ID" value="MBB5290533.1"/>
    <property type="molecule type" value="Genomic_DNA"/>
</dbReference>
<proteinExistence type="predicted"/>
<comment type="caution">
    <text evidence="1">The sequence shown here is derived from an EMBL/GenBank/DDBJ whole genome shotgun (WGS) entry which is preliminary data.</text>
</comment>
<reference evidence="1 2" key="1">
    <citation type="submission" date="2020-08" db="EMBL/GenBank/DDBJ databases">
        <title>Genomic Encyclopedia of Type Strains, Phase IV (KMG-IV): sequencing the most valuable type-strain genomes for metagenomic binning, comparative biology and taxonomic classification.</title>
        <authorList>
            <person name="Goeker M."/>
        </authorList>
    </citation>
    <scope>NUCLEOTIDE SEQUENCE [LARGE SCALE GENOMIC DNA]</scope>
    <source>
        <strain evidence="1 2">DSM 25335</strain>
    </source>
</reference>
<name>A0A7W8MEV7_9CAUL</name>
<evidence type="ECO:0000313" key="2">
    <source>
        <dbReference type="Proteomes" id="UP000566663"/>
    </source>
</evidence>